<dbReference type="KEGG" id="fcy:FRACYDRAFT_268672"/>
<dbReference type="SUPFAM" id="SSF55856">
    <property type="entry name" value="Cytochrome b5-like heme/steroid binding domain"/>
    <property type="match status" value="1"/>
</dbReference>
<evidence type="ECO:0000256" key="1">
    <source>
        <dbReference type="SAM" id="MobiDB-lite"/>
    </source>
</evidence>
<dbReference type="InterPro" id="IPR005804">
    <property type="entry name" value="FA_desaturase_dom"/>
</dbReference>
<dbReference type="InParanoid" id="A0A1E7FGQ3"/>
<sequence>MAPDADRLRQRHTHTSVLGKDDVNDSATEPVYRISTLKTLGGTEVVIDGAIYDIANFDHPGGETIEIFGGNDVTVQYKMIHPYHTAKHLEKMTRVGTVPDYSSEYKWGTPFEREIKKEVFKIVRRGKEFGTYGYFARAIFYIAFFFTLQYYWVTSSTSYALSIVYGVSQAFIGLNVQHDANHGAASKKPWVNHLLGLGADFIGGCKWLWMEQHWTHHSYTNHHTDDPDSYGAEPMLIWNDYPPGHPKRSYRHHFQAFYYMPVLAGYWLSSVLNTEVITLQQSGAKTVGINMDNPYIMRSRKWAVALRILYIYTNIIAPFVSQGFSLNIIGHILTMGAASSLTLAVLFGLSHNFEHVDRDPTYETRHGGDDQVCWFKAQVETSSTYGGFISGALTGGLNFQVEHHLFPRMSSAWYPYIAPKVREICKKHGVRYAYYPWVHQNLISTVKYIHQAGTGSNWNDGNPYSGKQ</sequence>
<dbReference type="Pfam" id="PF00487">
    <property type="entry name" value="FA_desaturase"/>
    <property type="match status" value="1"/>
</dbReference>
<evidence type="ECO:0000313" key="5">
    <source>
        <dbReference type="Proteomes" id="UP000095751"/>
    </source>
</evidence>
<dbReference type="PANTHER" id="PTHR19353:SF75">
    <property type="entry name" value="FATTY ACID DESATURASE, PUTATIVE-RELATED"/>
    <property type="match status" value="1"/>
</dbReference>
<feature type="domain" description="Cytochrome b5 heme-binding" evidence="3">
    <location>
        <begin position="32"/>
        <end position="99"/>
    </location>
</feature>
<dbReference type="SMART" id="SM01117">
    <property type="entry name" value="Cyt-b5"/>
    <property type="match status" value="1"/>
</dbReference>
<keyword evidence="2" id="KW-0472">Membrane</keyword>
<dbReference type="Gene3D" id="3.10.120.10">
    <property type="entry name" value="Cytochrome b5-like heme/steroid binding domain"/>
    <property type="match status" value="1"/>
</dbReference>
<feature type="transmembrane region" description="Helical" evidence="2">
    <location>
        <begin position="328"/>
        <end position="349"/>
    </location>
</feature>
<dbReference type="PIRSF" id="PIRSF015921">
    <property type="entry name" value="FA_sphinglp_des"/>
    <property type="match status" value="1"/>
</dbReference>
<accession>A0A1E7FGQ3</accession>
<organism evidence="4 5">
    <name type="scientific">Fragilariopsis cylindrus CCMP1102</name>
    <dbReference type="NCBI Taxonomy" id="635003"/>
    <lineage>
        <taxon>Eukaryota</taxon>
        <taxon>Sar</taxon>
        <taxon>Stramenopiles</taxon>
        <taxon>Ochrophyta</taxon>
        <taxon>Bacillariophyta</taxon>
        <taxon>Bacillariophyceae</taxon>
        <taxon>Bacillariophycidae</taxon>
        <taxon>Bacillariales</taxon>
        <taxon>Bacillariaceae</taxon>
        <taxon>Fragilariopsis</taxon>
    </lineage>
</organism>
<protein>
    <submittedName>
        <fullName evidence="4">Delta-8 fatty acid desaturase</fullName>
    </submittedName>
</protein>
<dbReference type="InterPro" id="IPR001199">
    <property type="entry name" value="Cyt_B5-like_heme/steroid-bd"/>
</dbReference>
<dbReference type="PANTHER" id="PTHR19353">
    <property type="entry name" value="FATTY ACID DESATURASE 2"/>
    <property type="match status" value="1"/>
</dbReference>
<dbReference type="AlphaFoldDB" id="A0A1E7FGQ3"/>
<dbReference type="Proteomes" id="UP000095751">
    <property type="component" value="Unassembled WGS sequence"/>
</dbReference>
<evidence type="ECO:0000256" key="2">
    <source>
        <dbReference type="SAM" id="Phobius"/>
    </source>
</evidence>
<keyword evidence="2" id="KW-0812">Transmembrane</keyword>
<gene>
    <name evidence="4" type="primary">FAD1</name>
    <name evidence="4" type="ORF">FRACYDRAFT_268672</name>
</gene>
<evidence type="ECO:0000259" key="3">
    <source>
        <dbReference type="SMART" id="SM01117"/>
    </source>
</evidence>
<feature type="region of interest" description="Disordered" evidence="1">
    <location>
        <begin position="1"/>
        <end position="22"/>
    </location>
</feature>
<dbReference type="CDD" id="cd03506">
    <property type="entry name" value="Delta6-FADS-like"/>
    <property type="match status" value="1"/>
</dbReference>
<keyword evidence="2" id="KW-1133">Transmembrane helix</keyword>
<reference evidence="4 5" key="1">
    <citation type="submission" date="2016-09" db="EMBL/GenBank/DDBJ databases">
        <title>Extensive genetic diversity and differential bi-allelic expression allows diatom success in the polar Southern Ocean.</title>
        <authorList>
            <consortium name="DOE Joint Genome Institute"/>
            <person name="Mock T."/>
            <person name="Otillar R.P."/>
            <person name="Strauss J."/>
            <person name="Dupont C."/>
            <person name="Frickenhaus S."/>
            <person name="Maumus F."/>
            <person name="Mcmullan M."/>
            <person name="Sanges R."/>
            <person name="Schmutz J."/>
            <person name="Toseland A."/>
            <person name="Valas R."/>
            <person name="Veluchamy A."/>
            <person name="Ward B.J."/>
            <person name="Allen A."/>
            <person name="Barry K."/>
            <person name="Falciatore A."/>
            <person name="Ferrante M."/>
            <person name="Fortunato A.E."/>
            <person name="Gloeckner G."/>
            <person name="Gruber A."/>
            <person name="Hipkin R."/>
            <person name="Janech M."/>
            <person name="Kroth P."/>
            <person name="Leese F."/>
            <person name="Lindquist E."/>
            <person name="Lyon B.R."/>
            <person name="Martin J."/>
            <person name="Mayer C."/>
            <person name="Parker M."/>
            <person name="Quesneville H."/>
            <person name="Raymond J."/>
            <person name="Uhlig C."/>
            <person name="Valentin K.U."/>
            <person name="Worden A.Z."/>
            <person name="Armbrust E.V."/>
            <person name="Bowler C."/>
            <person name="Green B."/>
            <person name="Moulton V."/>
            <person name="Van Oosterhout C."/>
            <person name="Grigoriev I."/>
        </authorList>
    </citation>
    <scope>NUCLEOTIDE SEQUENCE [LARGE SCALE GENOMIC DNA]</scope>
    <source>
        <strain evidence="4 5">CCMP1102</strain>
    </source>
</reference>
<dbReference type="Pfam" id="PF00173">
    <property type="entry name" value="Cyt-b5"/>
    <property type="match status" value="1"/>
</dbReference>
<dbReference type="InterPro" id="IPR012171">
    <property type="entry name" value="Fatty_acid_desaturase"/>
</dbReference>
<feature type="transmembrane region" description="Helical" evidence="2">
    <location>
        <begin position="134"/>
        <end position="153"/>
    </location>
</feature>
<name>A0A1E7FGQ3_9STRA</name>
<dbReference type="GO" id="GO:0006629">
    <property type="term" value="P:lipid metabolic process"/>
    <property type="evidence" value="ECO:0007669"/>
    <property type="project" value="InterPro"/>
</dbReference>
<evidence type="ECO:0000313" key="4">
    <source>
        <dbReference type="EMBL" id="OEU17361.1"/>
    </source>
</evidence>
<proteinExistence type="predicted"/>
<dbReference type="InterPro" id="IPR036400">
    <property type="entry name" value="Cyt_B5-like_heme/steroid_sf"/>
</dbReference>
<keyword evidence="5" id="KW-1185">Reference proteome</keyword>
<dbReference type="OrthoDB" id="260519at2759"/>
<feature type="transmembrane region" description="Helical" evidence="2">
    <location>
        <begin position="304"/>
        <end position="322"/>
    </location>
</feature>
<dbReference type="EMBL" id="KV784357">
    <property type="protein sequence ID" value="OEU17361.1"/>
    <property type="molecule type" value="Genomic_DNA"/>
</dbReference>
<dbReference type="GO" id="GO:0016020">
    <property type="term" value="C:membrane"/>
    <property type="evidence" value="ECO:0007669"/>
    <property type="project" value="TreeGrafter"/>
</dbReference>
<dbReference type="GO" id="GO:0016717">
    <property type="term" value="F:oxidoreductase activity, acting on paired donors, with oxidation of a pair of donors resulting in the reduction of molecular oxygen to two molecules of water"/>
    <property type="evidence" value="ECO:0007669"/>
    <property type="project" value="TreeGrafter"/>
</dbReference>